<feature type="transmembrane region" description="Helical" evidence="7">
    <location>
        <begin position="336"/>
        <end position="358"/>
    </location>
</feature>
<evidence type="ECO:0000313" key="9">
    <source>
        <dbReference type="EMBL" id="OPA75696.1"/>
    </source>
</evidence>
<feature type="domain" description="ABC3 transporter permease C-terminal" evidence="8">
    <location>
        <begin position="684"/>
        <end position="792"/>
    </location>
</feature>
<dbReference type="PANTHER" id="PTHR30572:SF4">
    <property type="entry name" value="ABC TRANSPORTER PERMEASE YTRF"/>
    <property type="match status" value="1"/>
</dbReference>
<dbReference type="EMBL" id="MSZX01000008">
    <property type="protein sequence ID" value="OPA75696.1"/>
    <property type="molecule type" value="Genomic_DNA"/>
</dbReference>
<comment type="caution">
    <text evidence="9">The sequence shown here is derived from an EMBL/GenBank/DDBJ whole genome shotgun (WGS) entry which is preliminary data.</text>
</comment>
<feature type="transmembrane region" description="Helical" evidence="7">
    <location>
        <begin position="764"/>
        <end position="785"/>
    </location>
</feature>
<evidence type="ECO:0000256" key="4">
    <source>
        <dbReference type="ARBA" id="ARBA00022989"/>
    </source>
</evidence>
<dbReference type="Proteomes" id="UP000190188">
    <property type="component" value="Unassembled WGS sequence"/>
</dbReference>
<comment type="similarity">
    <text evidence="6">Belongs to the ABC-4 integral membrane protein family.</text>
</comment>
<feature type="transmembrane region" description="Helical" evidence="7">
    <location>
        <begin position="292"/>
        <end position="316"/>
    </location>
</feature>
<keyword evidence="5 7" id="KW-0472">Membrane</keyword>
<reference evidence="9 10" key="1">
    <citation type="submission" date="2017-01" db="EMBL/GenBank/DDBJ databases">
        <title>Genome analysis of Paenibacillus selenitrireducens ES3-24.</title>
        <authorList>
            <person name="Xu D."/>
            <person name="Yao R."/>
            <person name="Zheng S."/>
        </authorList>
    </citation>
    <scope>NUCLEOTIDE SEQUENCE [LARGE SCALE GENOMIC DNA]</scope>
    <source>
        <strain evidence="9 10">ES3-24</strain>
    </source>
</reference>
<name>A0A1T2X7N3_9BACL</name>
<gene>
    <name evidence="9" type="ORF">BVG16_20405</name>
</gene>
<feature type="transmembrane region" description="Helical" evidence="7">
    <location>
        <begin position="20"/>
        <end position="43"/>
    </location>
</feature>
<keyword evidence="2" id="KW-1003">Cell membrane</keyword>
<feature type="transmembrane region" description="Helical" evidence="7">
    <location>
        <begin position="413"/>
        <end position="433"/>
    </location>
</feature>
<keyword evidence="4 7" id="KW-1133">Transmembrane helix</keyword>
<dbReference type="PANTHER" id="PTHR30572">
    <property type="entry name" value="MEMBRANE COMPONENT OF TRANSPORTER-RELATED"/>
    <property type="match status" value="1"/>
</dbReference>
<feature type="transmembrane region" description="Helical" evidence="7">
    <location>
        <begin position="679"/>
        <end position="705"/>
    </location>
</feature>
<evidence type="ECO:0000256" key="7">
    <source>
        <dbReference type="SAM" id="Phobius"/>
    </source>
</evidence>
<evidence type="ECO:0000259" key="8">
    <source>
        <dbReference type="Pfam" id="PF02687"/>
    </source>
</evidence>
<proteinExistence type="inferred from homology"/>
<evidence type="ECO:0000313" key="10">
    <source>
        <dbReference type="Proteomes" id="UP000190188"/>
    </source>
</evidence>
<dbReference type="GO" id="GO:0022857">
    <property type="term" value="F:transmembrane transporter activity"/>
    <property type="evidence" value="ECO:0007669"/>
    <property type="project" value="TreeGrafter"/>
</dbReference>
<evidence type="ECO:0000256" key="1">
    <source>
        <dbReference type="ARBA" id="ARBA00004651"/>
    </source>
</evidence>
<dbReference type="RefSeq" id="WP_078501027.1">
    <property type="nucleotide sequence ID" value="NZ_MSZX01000008.1"/>
</dbReference>
<feature type="transmembrane region" description="Helical" evidence="7">
    <location>
        <begin position="236"/>
        <end position="258"/>
    </location>
</feature>
<evidence type="ECO:0000256" key="6">
    <source>
        <dbReference type="ARBA" id="ARBA00038076"/>
    </source>
</evidence>
<dbReference type="OrthoDB" id="9793166at2"/>
<protein>
    <recommendedName>
        <fullName evidence="8">ABC3 transporter permease C-terminal domain-containing protein</fullName>
    </recommendedName>
</protein>
<accession>A0A1T2X7N3</accession>
<dbReference type="Pfam" id="PF02687">
    <property type="entry name" value="FtsX"/>
    <property type="match status" value="2"/>
</dbReference>
<dbReference type="InterPro" id="IPR050250">
    <property type="entry name" value="Macrolide_Exporter_MacB"/>
</dbReference>
<keyword evidence="3 7" id="KW-0812">Transmembrane</keyword>
<dbReference type="AlphaFoldDB" id="A0A1T2X7N3"/>
<sequence>MSVYKLLTHKYLRHHKRRTWYTILGIVLSVALITSMGTFFMGLQQQSRVQTEQEVGTYHYLLTNSTPEMLEKLRANPSIARIGLMHTEQVQLPNGEKMVLHHMDPIAKQLLPFHQITGDGLIVNKMLLYHLGLPIQTGEIITLKGSKQEYKLPIAQVIADDSHRLFGWDTITAYRTVDYVEDNNATVYLKLANGANLERMDDYLRELTSSSNIVANTPLLASLPSYYLKPVHFLNLLYFSFPVHIVVLMTFAFIYNTFQMSVVERTRHIGLLRSLGATKQQVRQMIFYEIQWVSMVGIPIGLLLGVYGLRLVAFIYRLCFESGSYSILHVNFTFSPLVILFSVIVSGIAIYCSAWLPARQAVHIAPMNGLRAVDQGMRVRRPAPNRLSDVCRRLLGIDNMLVLRSMRTSRKKFYMNIFSLTLSVFLFTIFTYLSSAVILGNMGSTKQTADFTVRNELHSIRFISDVTQALKGMKGVGTIDVKDMDHSAHILLQPIVKEEDPPHEEIQVDGKAYTDYRGRLSLFREENIPYYAAHVLEGKVQDIQEDVTHVIAVIGFNESYPKIKVGDEGYLSARQELESKSSIPGHDVVKIKIAAVVRGNQPGNLTSIIVQPDMYERLTAQEGALLVPIGMDIYLQDVGQEHTVYQVLKQKLESRYGYVVDSKVNSEKDFSLGGLQISIMLYGFVIAIVIIASLNIVNTLVMNLWMRQKEFSLFRAMGLSQRRLQSMIVKEGLFYGMISGGLGGLCSYGLLSLIYFSTGRSLDMWIWMMILAPICMVTGIGYVAARIAISSMKAKPNFQGRVYD</sequence>
<evidence type="ECO:0000256" key="3">
    <source>
        <dbReference type="ARBA" id="ARBA00022692"/>
    </source>
</evidence>
<dbReference type="GO" id="GO:0005886">
    <property type="term" value="C:plasma membrane"/>
    <property type="evidence" value="ECO:0007669"/>
    <property type="project" value="UniProtKB-SubCell"/>
</dbReference>
<feature type="transmembrane region" description="Helical" evidence="7">
    <location>
        <begin position="732"/>
        <end position="758"/>
    </location>
</feature>
<evidence type="ECO:0000256" key="2">
    <source>
        <dbReference type="ARBA" id="ARBA00022475"/>
    </source>
</evidence>
<comment type="subcellular location">
    <subcellularLocation>
        <location evidence="1">Cell membrane</location>
        <topology evidence="1">Multi-pass membrane protein</topology>
    </subcellularLocation>
</comment>
<evidence type="ECO:0000256" key="5">
    <source>
        <dbReference type="ARBA" id="ARBA00023136"/>
    </source>
</evidence>
<keyword evidence="10" id="KW-1185">Reference proteome</keyword>
<feature type="domain" description="ABC3 transporter permease C-terminal" evidence="8">
    <location>
        <begin position="245"/>
        <end position="366"/>
    </location>
</feature>
<dbReference type="STRING" id="1324314.BVG16_20405"/>
<dbReference type="InterPro" id="IPR003838">
    <property type="entry name" value="ABC3_permease_C"/>
</dbReference>
<organism evidence="9 10">
    <name type="scientific">Paenibacillus selenitireducens</name>
    <dbReference type="NCBI Taxonomy" id="1324314"/>
    <lineage>
        <taxon>Bacteria</taxon>
        <taxon>Bacillati</taxon>
        <taxon>Bacillota</taxon>
        <taxon>Bacilli</taxon>
        <taxon>Bacillales</taxon>
        <taxon>Paenibacillaceae</taxon>
        <taxon>Paenibacillus</taxon>
    </lineage>
</organism>